<evidence type="ECO:0000313" key="10">
    <source>
        <dbReference type="Proteomes" id="UP000664731"/>
    </source>
</evidence>
<feature type="signal peptide" evidence="7">
    <location>
        <begin position="1"/>
        <end position="24"/>
    </location>
</feature>
<keyword evidence="1" id="KW-0813">Transport</keyword>
<dbReference type="Proteomes" id="UP000664731">
    <property type="component" value="Unassembled WGS sequence"/>
</dbReference>
<dbReference type="GO" id="GO:0009055">
    <property type="term" value="F:electron transfer activity"/>
    <property type="evidence" value="ECO:0007669"/>
    <property type="project" value="InterPro"/>
</dbReference>
<dbReference type="PROSITE" id="PS51257">
    <property type="entry name" value="PROKAR_LIPOPROTEIN"/>
    <property type="match status" value="1"/>
</dbReference>
<keyword evidence="3 6" id="KW-0479">Metal-binding</keyword>
<evidence type="ECO:0000256" key="6">
    <source>
        <dbReference type="PROSITE-ProRule" id="PRU00433"/>
    </source>
</evidence>
<evidence type="ECO:0000256" key="4">
    <source>
        <dbReference type="ARBA" id="ARBA00022982"/>
    </source>
</evidence>
<keyword evidence="5 6" id="KW-0408">Iron</keyword>
<dbReference type="EMBL" id="JAFNME010000011">
    <property type="protein sequence ID" value="MBO1249538.1"/>
    <property type="molecule type" value="Genomic_DNA"/>
</dbReference>
<reference evidence="9" key="1">
    <citation type="submission" date="2021-03" db="EMBL/GenBank/DDBJ databases">
        <title>Comamonas denitrificans.</title>
        <authorList>
            <person name="Finster K."/>
        </authorList>
    </citation>
    <scope>NUCLEOTIDE SEQUENCE</scope>
    <source>
        <strain evidence="9">MM2021_4</strain>
    </source>
</reference>
<dbReference type="InterPro" id="IPR036909">
    <property type="entry name" value="Cyt_c-like_dom_sf"/>
</dbReference>
<dbReference type="SUPFAM" id="SSF46626">
    <property type="entry name" value="Cytochrome c"/>
    <property type="match status" value="1"/>
</dbReference>
<dbReference type="PANTHER" id="PTHR40942:SF4">
    <property type="entry name" value="CYTOCHROME C5"/>
    <property type="match status" value="1"/>
</dbReference>
<evidence type="ECO:0000256" key="3">
    <source>
        <dbReference type="ARBA" id="ARBA00022723"/>
    </source>
</evidence>
<comment type="caution">
    <text evidence="9">The sequence shown here is derived from an EMBL/GenBank/DDBJ whole genome shotgun (WGS) entry which is preliminary data.</text>
</comment>
<dbReference type="GO" id="GO:0020037">
    <property type="term" value="F:heme binding"/>
    <property type="evidence" value="ECO:0007669"/>
    <property type="project" value="InterPro"/>
</dbReference>
<feature type="chain" id="PRO_5037381513" evidence="7">
    <location>
        <begin position="25"/>
        <end position="146"/>
    </location>
</feature>
<dbReference type="RefSeq" id="WP_207575055.1">
    <property type="nucleotide sequence ID" value="NZ_JAFNME010000011.1"/>
</dbReference>
<feature type="domain" description="Cytochrome c" evidence="8">
    <location>
        <begin position="26"/>
        <end position="106"/>
    </location>
</feature>
<dbReference type="PRINTS" id="PR00607">
    <property type="entry name" value="CYTCHROMECIE"/>
</dbReference>
<evidence type="ECO:0000256" key="2">
    <source>
        <dbReference type="ARBA" id="ARBA00022617"/>
    </source>
</evidence>
<dbReference type="PROSITE" id="PS51007">
    <property type="entry name" value="CYTC"/>
    <property type="match status" value="1"/>
</dbReference>
<evidence type="ECO:0000256" key="1">
    <source>
        <dbReference type="ARBA" id="ARBA00022448"/>
    </source>
</evidence>
<keyword evidence="10" id="KW-1185">Reference proteome</keyword>
<dbReference type="Pfam" id="PF13442">
    <property type="entry name" value="Cytochrome_CBB3"/>
    <property type="match status" value="1"/>
</dbReference>
<proteinExistence type="predicted"/>
<evidence type="ECO:0000256" key="5">
    <source>
        <dbReference type="ARBA" id="ARBA00023004"/>
    </source>
</evidence>
<evidence type="ECO:0000259" key="8">
    <source>
        <dbReference type="PROSITE" id="PS51007"/>
    </source>
</evidence>
<protein>
    <submittedName>
        <fullName evidence="9">Cytochrome c5 family protein</fullName>
    </submittedName>
</protein>
<name>A0A939GZC5_9BURK</name>
<dbReference type="PANTHER" id="PTHR40942">
    <property type="match status" value="1"/>
</dbReference>
<organism evidence="9 10">
    <name type="scientific">Comamonas denitrificans</name>
    <dbReference type="NCBI Taxonomy" id="117506"/>
    <lineage>
        <taxon>Bacteria</taxon>
        <taxon>Pseudomonadati</taxon>
        <taxon>Pseudomonadota</taxon>
        <taxon>Betaproteobacteria</taxon>
        <taxon>Burkholderiales</taxon>
        <taxon>Comamonadaceae</taxon>
        <taxon>Comamonas</taxon>
    </lineage>
</organism>
<keyword evidence="7" id="KW-0732">Signal</keyword>
<accession>A0A939GZC5</accession>
<dbReference type="InterPro" id="IPR002323">
    <property type="entry name" value="Cyt_CIE"/>
</dbReference>
<keyword evidence="4" id="KW-0249">Electron transport</keyword>
<gene>
    <name evidence="9" type="ORF">J1777_06785</name>
</gene>
<dbReference type="InterPro" id="IPR009056">
    <property type="entry name" value="Cyt_c-like_dom"/>
</dbReference>
<dbReference type="Gene3D" id="1.10.760.10">
    <property type="entry name" value="Cytochrome c-like domain"/>
    <property type="match status" value="1"/>
</dbReference>
<evidence type="ECO:0000313" key="9">
    <source>
        <dbReference type="EMBL" id="MBO1249538.1"/>
    </source>
</evidence>
<evidence type="ECO:0000256" key="7">
    <source>
        <dbReference type="SAM" id="SignalP"/>
    </source>
</evidence>
<dbReference type="AlphaFoldDB" id="A0A939GZC5"/>
<sequence length="146" mass="15414">MKKPVLLSTLGAWLLACAVPLANANTADTVGKKIYETTCAACHVNGVASAPKPGDAKAWAPLIAEGQAILTAHAWVGVRAMPAQGGAPDLTLDDFAQAVAWMASASGGNWKAPDAAMMHRIRHEAAERLEQDIKAKKAMKKMLERD</sequence>
<dbReference type="GO" id="GO:0005506">
    <property type="term" value="F:iron ion binding"/>
    <property type="evidence" value="ECO:0007669"/>
    <property type="project" value="InterPro"/>
</dbReference>
<keyword evidence="2 6" id="KW-0349">Heme</keyword>